<reference evidence="2" key="1">
    <citation type="journal article" date="2021" name="Nat. Commun.">
        <title>Genetic determinants of endophytism in the Arabidopsis root mycobiome.</title>
        <authorList>
            <person name="Mesny F."/>
            <person name="Miyauchi S."/>
            <person name="Thiergart T."/>
            <person name="Pickel B."/>
            <person name="Atanasova L."/>
            <person name="Karlsson M."/>
            <person name="Huettel B."/>
            <person name="Barry K.W."/>
            <person name="Haridas S."/>
            <person name="Chen C."/>
            <person name="Bauer D."/>
            <person name="Andreopoulos W."/>
            <person name="Pangilinan J."/>
            <person name="LaButti K."/>
            <person name="Riley R."/>
            <person name="Lipzen A."/>
            <person name="Clum A."/>
            <person name="Drula E."/>
            <person name="Henrissat B."/>
            <person name="Kohler A."/>
            <person name="Grigoriev I.V."/>
            <person name="Martin F.M."/>
            <person name="Hacquard S."/>
        </authorList>
    </citation>
    <scope>NUCLEOTIDE SEQUENCE</scope>
    <source>
        <strain evidence="2">MPI-SDFR-AT-0068</strain>
    </source>
</reference>
<keyword evidence="3" id="KW-1185">Reference proteome</keyword>
<sequence>MNFTILTAALLAILLPFAKADFDVFMVDFENQGGYHYKRWQIWDRNQPNTCTSVFDRINFVNRVDASGSNFGFRCKGACGYLGPTRDIQELEMNFQQRPLYHWTAKIAIYKDRNFGMYGLSVNWAAQLTDENMEIVLLPRVMTTIASVSTQGNRQIE</sequence>
<evidence type="ECO:0000313" key="2">
    <source>
        <dbReference type="EMBL" id="KAH7232974.1"/>
    </source>
</evidence>
<name>A0A8K0RMT1_9HYPO</name>
<accession>A0A8K0RMT1</accession>
<dbReference type="AlphaFoldDB" id="A0A8K0RMT1"/>
<feature type="chain" id="PRO_5035440470" evidence="1">
    <location>
        <begin position="21"/>
        <end position="157"/>
    </location>
</feature>
<proteinExistence type="predicted"/>
<feature type="signal peptide" evidence="1">
    <location>
        <begin position="1"/>
        <end position="20"/>
    </location>
</feature>
<gene>
    <name evidence="2" type="ORF">BKA59DRAFT_460438</name>
</gene>
<protein>
    <submittedName>
        <fullName evidence="2">Uncharacterized protein</fullName>
    </submittedName>
</protein>
<evidence type="ECO:0000313" key="3">
    <source>
        <dbReference type="Proteomes" id="UP000813427"/>
    </source>
</evidence>
<dbReference type="OrthoDB" id="3770142at2759"/>
<comment type="caution">
    <text evidence="2">The sequence shown here is derived from an EMBL/GenBank/DDBJ whole genome shotgun (WGS) entry which is preliminary data.</text>
</comment>
<dbReference type="Proteomes" id="UP000813427">
    <property type="component" value="Unassembled WGS sequence"/>
</dbReference>
<keyword evidence="1" id="KW-0732">Signal</keyword>
<dbReference type="EMBL" id="JAGPXF010000008">
    <property type="protein sequence ID" value="KAH7232974.1"/>
    <property type="molecule type" value="Genomic_DNA"/>
</dbReference>
<evidence type="ECO:0000256" key="1">
    <source>
        <dbReference type="SAM" id="SignalP"/>
    </source>
</evidence>
<organism evidence="2 3">
    <name type="scientific">Fusarium tricinctum</name>
    <dbReference type="NCBI Taxonomy" id="61284"/>
    <lineage>
        <taxon>Eukaryota</taxon>
        <taxon>Fungi</taxon>
        <taxon>Dikarya</taxon>
        <taxon>Ascomycota</taxon>
        <taxon>Pezizomycotina</taxon>
        <taxon>Sordariomycetes</taxon>
        <taxon>Hypocreomycetidae</taxon>
        <taxon>Hypocreales</taxon>
        <taxon>Nectriaceae</taxon>
        <taxon>Fusarium</taxon>
        <taxon>Fusarium tricinctum species complex</taxon>
    </lineage>
</organism>